<dbReference type="Gene3D" id="1.10.357.10">
    <property type="entry name" value="Tetracycline Repressor, domain 2"/>
    <property type="match status" value="1"/>
</dbReference>
<name>A0A1H9KKB8_9GAMM</name>
<dbReference type="STRING" id="489703.SAMN04488038_113143"/>
<gene>
    <name evidence="5" type="ORF">SAMN04488038_113143</name>
</gene>
<dbReference type="InterPro" id="IPR036271">
    <property type="entry name" value="Tet_transcr_reg_TetR-rel_C_sf"/>
</dbReference>
<proteinExistence type="predicted"/>
<evidence type="ECO:0000256" key="2">
    <source>
        <dbReference type="PROSITE-ProRule" id="PRU00335"/>
    </source>
</evidence>
<sequence>MRESQRAAMPAARKARGRPSARDAMLDAAETVVIEQGAARLTLDAVARAAAVSKGGLMYHFPSKDALLQALVTRAIERSHQARAAQRARLPAGHGQELLAYLQASVGDPLDNDRVSRALLGVVTGNPQLMAPVREFYAARLKQLAREVPFERAALVYLATEGLWLMELLDASPFSKSQRNRVLKQLRSLAVEGGKLP</sequence>
<dbReference type="PRINTS" id="PR00455">
    <property type="entry name" value="HTHTETR"/>
</dbReference>
<dbReference type="PANTHER" id="PTHR30055">
    <property type="entry name" value="HTH-TYPE TRANSCRIPTIONAL REGULATOR RUTR"/>
    <property type="match status" value="1"/>
</dbReference>
<dbReference type="InterPro" id="IPR041479">
    <property type="entry name" value="TetR_CgmR_C"/>
</dbReference>
<dbReference type="Pfam" id="PF00440">
    <property type="entry name" value="TetR_N"/>
    <property type="match status" value="1"/>
</dbReference>
<dbReference type="EMBL" id="FOFS01000013">
    <property type="protein sequence ID" value="SEQ99365.1"/>
    <property type="molecule type" value="Genomic_DNA"/>
</dbReference>
<dbReference type="InterPro" id="IPR009057">
    <property type="entry name" value="Homeodomain-like_sf"/>
</dbReference>
<dbReference type="AlphaFoldDB" id="A0A1H9KKB8"/>
<dbReference type="InterPro" id="IPR001647">
    <property type="entry name" value="HTH_TetR"/>
</dbReference>
<evidence type="ECO:0000256" key="3">
    <source>
        <dbReference type="SAM" id="MobiDB-lite"/>
    </source>
</evidence>
<dbReference type="InterPro" id="IPR050109">
    <property type="entry name" value="HTH-type_TetR-like_transc_reg"/>
</dbReference>
<reference evidence="5 6" key="1">
    <citation type="submission" date="2016-10" db="EMBL/GenBank/DDBJ databases">
        <authorList>
            <person name="de Groot N.N."/>
        </authorList>
    </citation>
    <scope>NUCLEOTIDE SEQUENCE [LARGE SCALE GENOMIC DNA]</scope>
    <source>
        <strain evidence="5 6">DSM 25927</strain>
    </source>
</reference>
<feature type="region of interest" description="Disordered" evidence="3">
    <location>
        <begin position="1"/>
        <end position="22"/>
    </location>
</feature>
<dbReference type="PANTHER" id="PTHR30055:SF148">
    <property type="entry name" value="TETR-FAMILY TRANSCRIPTIONAL REGULATOR"/>
    <property type="match status" value="1"/>
</dbReference>
<evidence type="ECO:0000313" key="6">
    <source>
        <dbReference type="Proteomes" id="UP000199233"/>
    </source>
</evidence>
<keyword evidence="1 2" id="KW-0238">DNA-binding</keyword>
<feature type="DNA-binding region" description="H-T-H motif" evidence="2">
    <location>
        <begin position="42"/>
        <end position="61"/>
    </location>
</feature>
<evidence type="ECO:0000313" key="5">
    <source>
        <dbReference type="EMBL" id="SEQ99365.1"/>
    </source>
</evidence>
<dbReference type="RefSeq" id="WP_245732583.1">
    <property type="nucleotide sequence ID" value="NZ_FOFS01000013.1"/>
</dbReference>
<dbReference type="GO" id="GO:0000976">
    <property type="term" value="F:transcription cis-regulatory region binding"/>
    <property type="evidence" value="ECO:0007669"/>
    <property type="project" value="TreeGrafter"/>
</dbReference>
<evidence type="ECO:0000256" key="1">
    <source>
        <dbReference type="ARBA" id="ARBA00023125"/>
    </source>
</evidence>
<dbReference type="SUPFAM" id="SSF46689">
    <property type="entry name" value="Homeodomain-like"/>
    <property type="match status" value="1"/>
</dbReference>
<dbReference type="PROSITE" id="PS50977">
    <property type="entry name" value="HTH_TETR_2"/>
    <property type="match status" value="1"/>
</dbReference>
<organism evidence="5 6">
    <name type="scientific">Solimonas aquatica</name>
    <dbReference type="NCBI Taxonomy" id="489703"/>
    <lineage>
        <taxon>Bacteria</taxon>
        <taxon>Pseudomonadati</taxon>
        <taxon>Pseudomonadota</taxon>
        <taxon>Gammaproteobacteria</taxon>
        <taxon>Nevskiales</taxon>
        <taxon>Nevskiaceae</taxon>
        <taxon>Solimonas</taxon>
    </lineage>
</organism>
<protein>
    <submittedName>
        <fullName evidence="5">Transcriptional regulator, TetR family</fullName>
    </submittedName>
</protein>
<keyword evidence="6" id="KW-1185">Reference proteome</keyword>
<feature type="domain" description="HTH tetR-type" evidence="4">
    <location>
        <begin position="19"/>
        <end position="79"/>
    </location>
</feature>
<dbReference type="Proteomes" id="UP000199233">
    <property type="component" value="Unassembled WGS sequence"/>
</dbReference>
<dbReference type="SUPFAM" id="SSF48498">
    <property type="entry name" value="Tetracyclin repressor-like, C-terminal domain"/>
    <property type="match status" value="1"/>
</dbReference>
<evidence type="ECO:0000259" key="4">
    <source>
        <dbReference type="PROSITE" id="PS50977"/>
    </source>
</evidence>
<accession>A0A1H9KKB8</accession>
<dbReference type="Pfam" id="PF17937">
    <property type="entry name" value="TetR_C_28"/>
    <property type="match status" value="1"/>
</dbReference>
<dbReference type="GO" id="GO:0003700">
    <property type="term" value="F:DNA-binding transcription factor activity"/>
    <property type="evidence" value="ECO:0007669"/>
    <property type="project" value="TreeGrafter"/>
</dbReference>